<dbReference type="InterPro" id="IPR023346">
    <property type="entry name" value="Lysozyme-like_dom_sf"/>
</dbReference>
<evidence type="ECO:0000313" key="21">
    <source>
        <dbReference type="Proteomes" id="UP000230179"/>
    </source>
</evidence>
<evidence type="ECO:0000256" key="5">
    <source>
        <dbReference type="ARBA" id="ARBA00022645"/>
    </source>
</evidence>
<gene>
    <name evidence="20" type="ORF">COU19_01695</name>
</gene>
<evidence type="ECO:0000256" key="3">
    <source>
        <dbReference type="ARBA" id="ARBA00007739"/>
    </source>
</evidence>
<dbReference type="AlphaFoldDB" id="A0A2H0U9X1"/>
<evidence type="ECO:0000256" key="2">
    <source>
        <dbReference type="ARBA" id="ARBA00007090"/>
    </source>
</evidence>
<feature type="transmembrane region" description="Helical" evidence="17">
    <location>
        <begin position="27"/>
        <end position="50"/>
    </location>
</feature>
<dbReference type="InterPro" id="IPR001460">
    <property type="entry name" value="PCN-bd_Tpept"/>
</dbReference>
<keyword evidence="17" id="KW-1133">Transmembrane helix</keyword>
<keyword evidence="17" id="KW-0812">Transmembrane</keyword>
<evidence type="ECO:0000256" key="11">
    <source>
        <dbReference type="ARBA" id="ARBA00022984"/>
    </source>
</evidence>
<evidence type="ECO:0000256" key="17">
    <source>
        <dbReference type="SAM" id="Phobius"/>
    </source>
</evidence>
<dbReference type="InterPro" id="IPR012338">
    <property type="entry name" value="Beta-lactam/transpept-like"/>
</dbReference>
<sequence length="739" mass="79813">MVSLLGTRRKPAHKAGLRVSRRGRFLFAFYVLCGLALVGAGMLIITVVLVPTPSISSFADRQIEQSTKIYDRTGQVLLYDYNRDAKRSLVTLSEISPNAVKATIALEDSGFYTHGGVRLTSIFRAMIADVLGGSLSQGGSTITQQVVKNTLLTNKKSISRKVHEWILALKLEEFYSKDQILEAYLNSIPYGGTLYGIEAASEAYFGIPAKDLSVPQSAYLAAMIQAPTYYSPYGPHRADLDARKDLTIERMHSLGFIDDSAYASAKKEVVSFSPSGRNSIVAPHFVFYILSQIESLYGADALLGGLRITTTIDADLQVKAESILNSYALDNEKKFRASNASLVALDPSTGQILAMVGSRDFFDAAIDGQYNAALALRQPGSTMKPFIYSLALMRGYTRDTIVFDVPTQFSTACNPAAVSNSTPPCYAPEDYDGIFRGPMTFETALAQSINIPAIKALYLVGIQNAVTFARSFGLSTLGDARQYGLTLVLGGGEVRLLDLVGAYGVFANDGVLNKPTGILEVKDSSGVVLNTYAPAASIVLPANYARDISAMLSSAQARVPEYPLNSPLSFPGYEVAVKTGTTNDTRDAWVVGYTPSIALGVWAGNNDNSPMVKSIAGFIAAPMWHDAMAYAISKYPRGYFGAPTPIPTSVPPMLQGNWRIPDRMGAVVPHSLLYWTDKNNPRGAPPPNPSIDSQFPYWEYGVAAWYSSHTGVFSPVIQIPAALSTDPNALPTTTDSLVR</sequence>
<dbReference type="GO" id="GO:0005886">
    <property type="term" value="C:plasma membrane"/>
    <property type="evidence" value="ECO:0007669"/>
    <property type="project" value="UniProtKB-SubCell"/>
</dbReference>
<evidence type="ECO:0000256" key="10">
    <source>
        <dbReference type="ARBA" id="ARBA00022960"/>
    </source>
</evidence>
<keyword evidence="4" id="KW-1003">Cell membrane</keyword>
<keyword evidence="14" id="KW-0961">Cell wall biogenesis/degradation</keyword>
<evidence type="ECO:0000256" key="9">
    <source>
        <dbReference type="ARBA" id="ARBA00022801"/>
    </source>
</evidence>
<dbReference type="Gene3D" id="1.10.3810.10">
    <property type="entry name" value="Biosynthetic peptidoglycan transglycosylase-like"/>
    <property type="match status" value="1"/>
</dbReference>
<evidence type="ECO:0000256" key="7">
    <source>
        <dbReference type="ARBA" id="ARBA00022676"/>
    </source>
</evidence>
<dbReference type="InterPro" id="IPR001264">
    <property type="entry name" value="Glyco_trans_51"/>
</dbReference>
<evidence type="ECO:0000259" key="18">
    <source>
        <dbReference type="Pfam" id="PF00905"/>
    </source>
</evidence>
<comment type="caution">
    <text evidence="20">The sequence shown here is derived from an EMBL/GenBank/DDBJ whole genome shotgun (WGS) entry which is preliminary data.</text>
</comment>
<evidence type="ECO:0000256" key="6">
    <source>
        <dbReference type="ARBA" id="ARBA00022670"/>
    </source>
</evidence>
<organism evidence="20 21">
    <name type="scientific">Candidatus Kaiserbacteria bacterium CG10_big_fil_rev_8_21_14_0_10_56_12</name>
    <dbReference type="NCBI Taxonomy" id="1974611"/>
    <lineage>
        <taxon>Bacteria</taxon>
        <taxon>Candidatus Kaiseribacteriota</taxon>
    </lineage>
</organism>
<keyword evidence="11" id="KW-0573">Peptidoglycan synthesis</keyword>
<dbReference type="InterPro" id="IPR036950">
    <property type="entry name" value="PBP_transglycosylase"/>
</dbReference>
<keyword evidence="6" id="KW-0645">Protease</keyword>
<protein>
    <submittedName>
        <fullName evidence="20">Penicillin-binding protein</fullName>
    </submittedName>
</protein>
<comment type="subcellular location">
    <subcellularLocation>
        <location evidence="1">Cell membrane</location>
    </subcellularLocation>
</comment>
<comment type="catalytic activity">
    <reaction evidence="15">
        <text>Preferential cleavage: (Ac)2-L-Lys-D-Ala-|-D-Ala. Also transpeptidation of peptidyl-alanyl moieties that are N-acyl substituents of D-alanine.</text>
        <dbReference type="EC" id="3.4.16.4"/>
    </reaction>
</comment>
<dbReference type="GO" id="GO:0006508">
    <property type="term" value="P:proteolysis"/>
    <property type="evidence" value="ECO:0007669"/>
    <property type="project" value="UniProtKB-KW"/>
</dbReference>
<dbReference type="SUPFAM" id="SSF56601">
    <property type="entry name" value="beta-lactamase/transpeptidase-like"/>
    <property type="match status" value="1"/>
</dbReference>
<proteinExistence type="inferred from homology"/>
<feature type="domain" description="Glycosyl transferase family 51" evidence="19">
    <location>
        <begin position="80"/>
        <end position="252"/>
    </location>
</feature>
<dbReference type="GO" id="GO:0008360">
    <property type="term" value="P:regulation of cell shape"/>
    <property type="evidence" value="ECO:0007669"/>
    <property type="project" value="UniProtKB-KW"/>
</dbReference>
<dbReference type="GO" id="GO:0071555">
    <property type="term" value="P:cell wall organization"/>
    <property type="evidence" value="ECO:0007669"/>
    <property type="project" value="UniProtKB-KW"/>
</dbReference>
<dbReference type="EMBL" id="PFBL01000012">
    <property type="protein sequence ID" value="PIR83208.1"/>
    <property type="molecule type" value="Genomic_DNA"/>
</dbReference>
<evidence type="ECO:0000256" key="4">
    <source>
        <dbReference type="ARBA" id="ARBA00022475"/>
    </source>
</evidence>
<accession>A0A2H0U9X1</accession>
<comment type="similarity">
    <text evidence="3">In the N-terminal section; belongs to the glycosyltransferase 51 family.</text>
</comment>
<name>A0A2H0U9X1_9BACT</name>
<evidence type="ECO:0000256" key="14">
    <source>
        <dbReference type="ARBA" id="ARBA00023316"/>
    </source>
</evidence>
<evidence type="ECO:0000256" key="13">
    <source>
        <dbReference type="ARBA" id="ARBA00023268"/>
    </source>
</evidence>
<dbReference type="GO" id="GO:0009002">
    <property type="term" value="F:serine-type D-Ala-D-Ala carboxypeptidase activity"/>
    <property type="evidence" value="ECO:0007669"/>
    <property type="project" value="UniProtKB-EC"/>
</dbReference>
<keyword evidence="9" id="KW-0378">Hydrolase</keyword>
<dbReference type="GO" id="GO:0030288">
    <property type="term" value="C:outer membrane-bounded periplasmic space"/>
    <property type="evidence" value="ECO:0007669"/>
    <property type="project" value="TreeGrafter"/>
</dbReference>
<dbReference type="InterPro" id="IPR050396">
    <property type="entry name" value="Glycosyltr_51/Transpeptidase"/>
</dbReference>
<feature type="domain" description="Penicillin-binding protein transpeptidase" evidence="18">
    <location>
        <begin position="341"/>
        <end position="596"/>
    </location>
</feature>
<evidence type="ECO:0000256" key="1">
    <source>
        <dbReference type="ARBA" id="ARBA00004236"/>
    </source>
</evidence>
<reference evidence="21" key="1">
    <citation type="submission" date="2017-09" db="EMBL/GenBank/DDBJ databases">
        <title>Depth-based differentiation of microbial function through sediment-hosted aquifers and enrichment of novel symbionts in the deep terrestrial subsurface.</title>
        <authorList>
            <person name="Probst A.J."/>
            <person name="Ladd B."/>
            <person name="Jarett J.K."/>
            <person name="Geller-Mcgrath D.E."/>
            <person name="Sieber C.M.K."/>
            <person name="Emerson J.B."/>
            <person name="Anantharaman K."/>
            <person name="Thomas B.C."/>
            <person name="Malmstrom R."/>
            <person name="Stieglmeier M."/>
            <person name="Klingl A."/>
            <person name="Woyke T."/>
            <person name="Ryan C.M."/>
            <person name="Banfield J.F."/>
        </authorList>
    </citation>
    <scope>NUCLEOTIDE SEQUENCE [LARGE SCALE GENOMIC DNA]</scope>
</reference>
<dbReference type="SUPFAM" id="SSF53955">
    <property type="entry name" value="Lysozyme-like"/>
    <property type="match status" value="1"/>
</dbReference>
<dbReference type="GO" id="GO:0009252">
    <property type="term" value="P:peptidoglycan biosynthetic process"/>
    <property type="evidence" value="ECO:0007669"/>
    <property type="project" value="UniProtKB-KW"/>
</dbReference>
<dbReference type="Proteomes" id="UP000230179">
    <property type="component" value="Unassembled WGS sequence"/>
</dbReference>
<dbReference type="FunFam" id="1.10.3810.10:FF:000001">
    <property type="entry name" value="Penicillin-binding protein 1A"/>
    <property type="match status" value="1"/>
</dbReference>
<comment type="catalytic activity">
    <reaction evidence="16">
        <text>[GlcNAc-(1-&gt;4)-Mur2Ac(oyl-L-Ala-gamma-D-Glu-L-Lys-D-Ala-D-Ala)](n)-di-trans,octa-cis-undecaprenyl diphosphate + beta-D-GlcNAc-(1-&gt;4)-Mur2Ac(oyl-L-Ala-gamma-D-Glu-L-Lys-D-Ala-D-Ala)-di-trans,octa-cis-undecaprenyl diphosphate = [GlcNAc-(1-&gt;4)-Mur2Ac(oyl-L-Ala-gamma-D-Glu-L-Lys-D-Ala-D-Ala)](n+1)-di-trans,octa-cis-undecaprenyl diphosphate + di-trans,octa-cis-undecaprenyl diphosphate + H(+)</text>
        <dbReference type="Rhea" id="RHEA:23708"/>
        <dbReference type="Rhea" id="RHEA-COMP:9602"/>
        <dbReference type="Rhea" id="RHEA-COMP:9603"/>
        <dbReference type="ChEBI" id="CHEBI:15378"/>
        <dbReference type="ChEBI" id="CHEBI:58405"/>
        <dbReference type="ChEBI" id="CHEBI:60033"/>
        <dbReference type="ChEBI" id="CHEBI:78435"/>
        <dbReference type="EC" id="2.4.99.28"/>
    </reaction>
</comment>
<dbReference type="GO" id="GO:0008658">
    <property type="term" value="F:penicillin binding"/>
    <property type="evidence" value="ECO:0007669"/>
    <property type="project" value="InterPro"/>
</dbReference>
<evidence type="ECO:0000256" key="8">
    <source>
        <dbReference type="ARBA" id="ARBA00022679"/>
    </source>
</evidence>
<keyword evidence="8" id="KW-0808">Transferase</keyword>
<dbReference type="Pfam" id="PF00905">
    <property type="entry name" value="Transpeptidase"/>
    <property type="match status" value="1"/>
</dbReference>
<evidence type="ECO:0000256" key="12">
    <source>
        <dbReference type="ARBA" id="ARBA00023136"/>
    </source>
</evidence>
<dbReference type="PANTHER" id="PTHR32282:SF11">
    <property type="entry name" value="PENICILLIN-BINDING PROTEIN 1B"/>
    <property type="match status" value="1"/>
</dbReference>
<keyword evidence="5" id="KW-0121">Carboxypeptidase</keyword>
<dbReference type="Gene3D" id="3.40.710.10">
    <property type="entry name" value="DD-peptidase/beta-lactamase superfamily"/>
    <property type="match status" value="1"/>
</dbReference>
<evidence type="ECO:0000259" key="19">
    <source>
        <dbReference type="Pfam" id="PF00912"/>
    </source>
</evidence>
<keyword evidence="13" id="KW-0511">Multifunctional enzyme</keyword>
<dbReference type="PANTHER" id="PTHR32282">
    <property type="entry name" value="BINDING PROTEIN TRANSPEPTIDASE, PUTATIVE-RELATED"/>
    <property type="match status" value="1"/>
</dbReference>
<comment type="similarity">
    <text evidence="2">In the C-terminal section; belongs to the transpeptidase family.</text>
</comment>
<keyword evidence="12 17" id="KW-0472">Membrane</keyword>
<keyword evidence="10" id="KW-0133">Cell shape</keyword>
<evidence type="ECO:0000256" key="15">
    <source>
        <dbReference type="ARBA" id="ARBA00034000"/>
    </source>
</evidence>
<evidence type="ECO:0000256" key="16">
    <source>
        <dbReference type="ARBA" id="ARBA00049902"/>
    </source>
</evidence>
<dbReference type="Pfam" id="PF00912">
    <property type="entry name" value="Transgly"/>
    <property type="match status" value="1"/>
</dbReference>
<evidence type="ECO:0000313" key="20">
    <source>
        <dbReference type="EMBL" id="PIR83208.1"/>
    </source>
</evidence>
<dbReference type="GO" id="GO:0008955">
    <property type="term" value="F:peptidoglycan glycosyltransferase activity"/>
    <property type="evidence" value="ECO:0007669"/>
    <property type="project" value="UniProtKB-EC"/>
</dbReference>
<keyword evidence="7" id="KW-0328">Glycosyltransferase</keyword>